<feature type="domain" description="C2H2-type" evidence="2">
    <location>
        <begin position="313"/>
        <end position="337"/>
    </location>
</feature>
<evidence type="ECO:0000259" key="2">
    <source>
        <dbReference type="PROSITE" id="PS00028"/>
    </source>
</evidence>
<accession>A0A7R9PXJ3</accession>
<dbReference type="Proteomes" id="UP000759131">
    <property type="component" value="Unassembled WGS sequence"/>
</dbReference>
<organism evidence="3">
    <name type="scientific">Medioppia subpectinata</name>
    <dbReference type="NCBI Taxonomy" id="1979941"/>
    <lineage>
        <taxon>Eukaryota</taxon>
        <taxon>Metazoa</taxon>
        <taxon>Ecdysozoa</taxon>
        <taxon>Arthropoda</taxon>
        <taxon>Chelicerata</taxon>
        <taxon>Arachnida</taxon>
        <taxon>Acari</taxon>
        <taxon>Acariformes</taxon>
        <taxon>Sarcoptiformes</taxon>
        <taxon>Oribatida</taxon>
        <taxon>Brachypylina</taxon>
        <taxon>Oppioidea</taxon>
        <taxon>Oppiidae</taxon>
        <taxon>Medioppia</taxon>
    </lineage>
</organism>
<feature type="region of interest" description="Disordered" evidence="1">
    <location>
        <begin position="379"/>
        <end position="417"/>
    </location>
</feature>
<dbReference type="EMBL" id="OC856897">
    <property type="protein sequence ID" value="CAD7624434.1"/>
    <property type="molecule type" value="Genomic_DNA"/>
</dbReference>
<gene>
    <name evidence="3" type="ORF">OSB1V03_LOCUS4879</name>
</gene>
<dbReference type="EMBL" id="CAJPIZ010002322">
    <property type="protein sequence ID" value="CAG2104864.1"/>
    <property type="molecule type" value="Genomic_DNA"/>
</dbReference>
<sequence>MSDILRNNNKMSKKSPKKGSNAKQVINNNSINDKNNGKPNARQQQPLVTTDEEVIVSHDMDLMAGDDDDDHTLEANSLNNNINNSYVNIGAFNIDTNTVIIPHNFFDSRHALSSQSSVRPLIVKFEPMGGKNGADNHNQKNKITIIKPKAIEKQQKVAKGNAMVDQKVLSRVKCGKGLTTTTTTTATVGKGAGDQHLNGNSLSSIGVNKVPIHRSLPHTKSRQMLGKKGVQTTTSTTNAMTIQLLQSMDCICIECKTLFASKQALHEHILAQHSAPIRAQPQQHIVITDGIDDEDEEEDQQCGPQTSGQTFRCQWQDCTLDFDSMDAFRQHVDSHVHQVVRVGSPLHTIEVETHLEDGEDDDDDEPDDGIDDERLLLSDDDMSASLVMRKSHNINGTNHTKSAGGDATASSDVYKSH</sequence>
<evidence type="ECO:0000256" key="1">
    <source>
        <dbReference type="SAM" id="MobiDB-lite"/>
    </source>
</evidence>
<feature type="region of interest" description="Disordered" evidence="1">
    <location>
        <begin position="1"/>
        <end position="49"/>
    </location>
</feature>
<name>A0A7R9PXJ3_9ACAR</name>
<reference evidence="3" key="1">
    <citation type="submission" date="2020-11" db="EMBL/GenBank/DDBJ databases">
        <authorList>
            <person name="Tran Van P."/>
        </authorList>
    </citation>
    <scope>NUCLEOTIDE SEQUENCE</scope>
</reference>
<dbReference type="SMART" id="SM00355">
    <property type="entry name" value="ZnF_C2H2"/>
    <property type="match status" value="2"/>
</dbReference>
<dbReference type="AlphaFoldDB" id="A0A7R9PXJ3"/>
<feature type="domain" description="C2H2-type" evidence="2">
    <location>
        <begin position="250"/>
        <end position="273"/>
    </location>
</feature>
<feature type="region of interest" description="Disordered" evidence="1">
    <location>
        <begin position="354"/>
        <end position="373"/>
    </location>
</feature>
<proteinExistence type="predicted"/>
<evidence type="ECO:0000313" key="4">
    <source>
        <dbReference type="Proteomes" id="UP000759131"/>
    </source>
</evidence>
<dbReference type="OrthoDB" id="10542193at2759"/>
<dbReference type="Gene3D" id="3.30.160.60">
    <property type="entry name" value="Classic Zinc Finger"/>
    <property type="match status" value="1"/>
</dbReference>
<feature type="compositionally biased region" description="Polar residues" evidence="1">
    <location>
        <begin position="408"/>
        <end position="417"/>
    </location>
</feature>
<protein>
    <recommendedName>
        <fullName evidence="2">C2H2-type domain-containing protein</fullName>
    </recommendedName>
</protein>
<evidence type="ECO:0000313" key="3">
    <source>
        <dbReference type="EMBL" id="CAD7624434.1"/>
    </source>
</evidence>
<feature type="compositionally biased region" description="Acidic residues" evidence="1">
    <location>
        <begin position="357"/>
        <end position="371"/>
    </location>
</feature>
<keyword evidence="4" id="KW-1185">Reference proteome</keyword>
<dbReference type="InterPro" id="IPR013087">
    <property type="entry name" value="Znf_C2H2_type"/>
</dbReference>
<feature type="compositionally biased region" description="Low complexity" evidence="1">
    <location>
        <begin position="18"/>
        <end position="40"/>
    </location>
</feature>
<dbReference type="PROSITE" id="PS00028">
    <property type="entry name" value="ZINC_FINGER_C2H2_1"/>
    <property type="match status" value="2"/>
</dbReference>